<dbReference type="Pfam" id="PF08379">
    <property type="entry name" value="Bact_transglu_N"/>
    <property type="match status" value="1"/>
</dbReference>
<sequence>MAILAALHHVTHYVYDRPVSLGPQLIRLRPAPLCRTRIPSYSLKVVPERHFVNWQQDPFGNWVARFVFPDMTTEFAITVDLLVELSTVNPFDFFVEPWADRFPFAYPAETARDLAPYLECEADGHTFEAYLAEVANGPINTVDFVVDLNARLQRDIGYVIRMEPGVQTPDQTLELTAGSCRDTAWLLVQLLRRLGLAARFVSGYLVQLRPDLQSLDGPSGTDHDFAALHAWAEVFLPGAGWIGLDPTSGLLCGEGHIPLCATPHYRSAAPISGTVGPAEASFGFDMKVTRVDETPGVRFPTTLDLRRPTP</sequence>
<dbReference type="KEGG" id="bvr:BVIR_3163"/>
<proteinExistence type="predicted"/>
<evidence type="ECO:0000313" key="2">
    <source>
        <dbReference type="EMBL" id="BAR99097.1"/>
    </source>
</evidence>
<name>A0A0H5BA20_BLAVI</name>
<dbReference type="Gene3D" id="3.10.620.30">
    <property type="match status" value="1"/>
</dbReference>
<dbReference type="SMART" id="SM00460">
    <property type="entry name" value="TGc"/>
    <property type="match status" value="1"/>
</dbReference>
<dbReference type="InterPro" id="IPR013589">
    <property type="entry name" value="Bac_transglu_N"/>
</dbReference>
<reference evidence="3" key="2">
    <citation type="submission" date="2015-11" db="EMBL/GenBank/DDBJ databases">
        <authorList>
            <person name="Zhang Y."/>
            <person name="Guo Z."/>
        </authorList>
    </citation>
    <scope>NUCLEOTIDE SEQUENCE</scope>
    <source>
        <strain evidence="3">1</strain>
    </source>
</reference>
<keyword evidence="4" id="KW-1185">Reference proteome</keyword>
<organism evidence="3 4">
    <name type="scientific">Blastochloris viridis</name>
    <name type="common">Rhodopseudomonas viridis</name>
    <dbReference type="NCBI Taxonomy" id="1079"/>
    <lineage>
        <taxon>Bacteria</taxon>
        <taxon>Pseudomonadati</taxon>
        <taxon>Pseudomonadota</taxon>
        <taxon>Alphaproteobacteria</taxon>
        <taxon>Hyphomicrobiales</taxon>
        <taxon>Blastochloridaceae</taxon>
        <taxon>Blastochloris</taxon>
    </lineage>
</organism>
<dbReference type="EMBL" id="LN907867">
    <property type="protein sequence ID" value="CUU43583.1"/>
    <property type="molecule type" value="Genomic_DNA"/>
</dbReference>
<dbReference type="Pfam" id="PF01841">
    <property type="entry name" value="Transglut_core"/>
    <property type="match status" value="1"/>
</dbReference>
<gene>
    <name evidence="2" type="ORF">BV133_1504</name>
    <name evidence="3" type="ORF">BVIRIDIS_26070</name>
</gene>
<feature type="domain" description="Transglutaminase-like" evidence="1">
    <location>
        <begin position="172"/>
        <end position="248"/>
    </location>
</feature>
<dbReference type="SUPFAM" id="SSF54001">
    <property type="entry name" value="Cysteine proteinases"/>
    <property type="match status" value="1"/>
</dbReference>
<evidence type="ECO:0000313" key="4">
    <source>
        <dbReference type="Proteomes" id="UP000065734"/>
    </source>
</evidence>
<evidence type="ECO:0000259" key="1">
    <source>
        <dbReference type="SMART" id="SM00460"/>
    </source>
</evidence>
<dbReference type="PANTHER" id="PTHR33490">
    <property type="entry name" value="BLR5614 PROTEIN-RELATED"/>
    <property type="match status" value="1"/>
</dbReference>
<dbReference type="PATRIC" id="fig|1079.6.peg.3328"/>
<protein>
    <submittedName>
        <fullName evidence="2">Large protein containing transglutaminase-like domain</fullName>
    </submittedName>
</protein>
<dbReference type="AlphaFoldDB" id="A0A0H5BA20"/>
<accession>A0A0H5BA20</accession>
<evidence type="ECO:0000313" key="3">
    <source>
        <dbReference type="EMBL" id="CUU43583.1"/>
    </source>
</evidence>
<dbReference type="Proteomes" id="UP000065734">
    <property type="component" value="Chromosome I"/>
</dbReference>
<reference evidence="4" key="3">
    <citation type="journal article" date="2016" name="Genome Announc.">
        <title>Revised genome sequence of the purple photosynthetic bacterium Blastochloris viridis.</title>
        <authorList>
            <person name="Liu L.N."/>
            <person name="Faulkner M."/>
            <person name="Liu X."/>
            <person name="Huang F."/>
            <person name="Darby A.C."/>
            <person name="Hall N."/>
        </authorList>
    </citation>
    <scope>NUCLEOTIDE SEQUENCE [LARGE SCALE GENOMIC DNA]</scope>
    <source>
        <strain evidence="4">ATCC 19567 / DSM 133 / F</strain>
    </source>
</reference>
<dbReference type="PANTHER" id="PTHR33490:SF1">
    <property type="entry name" value="SLL1233 PROTEIN"/>
    <property type="match status" value="1"/>
</dbReference>
<reference evidence="2" key="1">
    <citation type="journal article" date="2015" name="Genome Announc.">
        <title>Complete Genome Sequence of the Bacteriochlorophyll b-Producing Photosynthetic Bacterium Blastochloris viridis.</title>
        <authorList>
            <person name="Tsukatani Y."/>
            <person name="Hirose Y."/>
            <person name="Harada J."/>
            <person name="Misawa N."/>
            <person name="Mori K."/>
            <person name="Inoue K."/>
            <person name="Tamiaki H."/>
        </authorList>
    </citation>
    <scope>NUCLEOTIDE SEQUENCE [LARGE SCALE GENOMIC DNA]</scope>
    <source>
        <strain evidence="2">DSM 133</strain>
    </source>
</reference>
<dbReference type="STRING" id="1079.BVIR_3163"/>
<dbReference type="EMBL" id="AP014854">
    <property type="protein sequence ID" value="BAR99097.1"/>
    <property type="molecule type" value="Genomic_DNA"/>
</dbReference>
<dbReference type="InterPro" id="IPR002931">
    <property type="entry name" value="Transglutaminase-like"/>
</dbReference>
<dbReference type="InterPro" id="IPR038765">
    <property type="entry name" value="Papain-like_cys_pep_sf"/>
</dbReference>